<dbReference type="PANTHER" id="PTHR30619">
    <property type="entry name" value="DNA INTERNALIZATION/COMPETENCE PROTEIN COMEC/REC2"/>
    <property type="match status" value="1"/>
</dbReference>
<dbReference type="SUPFAM" id="SSF56281">
    <property type="entry name" value="Metallo-hydrolase/oxidoreductase"/>
    <property type="match status" value="1"/>
</dbReference>
<dbReference type="EMBL" id="CYGY02000115">
    <property type="protein sequence ID" value="SIT51334.1"/>
    <property type="molecule type" value="Genomic_DNA"/>
</dbReference>
<gene>
    <name evidence="1" type="ORF">BN2476_1150048</name>
</gene>
<keyword evidence="2" id="KW-1185">Reference proteome</keyword>
<dbReference type="AlphaFoldDB" id="A0A1N7SWM6"/>
<dbReference type="GO" id="GO:0016787">
    <property type="term" value="F:hydrolase activity"/>
    <property type="evidence" value="ECO:0007669"/>
    <property type="project" value="UniProtKB-KW"/>
</dbReference>
<dbReference type="Proteomes" id="UP000195569">
    <property type="component" value="Unassembled WGS sequence"/>
</dbReference>
<protein>
    <submittedName>
        <fullName evidence="1">Hydrolase (Metallo-beta-lactamase superfamily)</fullName>
    </submittedName>
</protein>
<sequence length="337" mass="38028">MAKVHIINVSPGDCTVIEHNTGRVTGIDICCGNLEVRQRAVELETRATGLLGLLKEGGGGNYRMCERPSNPINYIQTHGIGKLWRFIVTHPDMDHMDGLANLKEKVGFTCFWDTGARRDKPDFENFFRYSEDDWNLYDDLINGRVKDVTVLEKIAGARFPYANKEGTNGGGTDGLYILAPNKELLCDPNENDDINEASYVLQYKSGAGNMVFPGDAHDASWEFVMNTNANADLKENCSFLLAPHHGRHSDRSYEFLDFLKPKLTVLGCSPSKYIEYDQWYRRDLEILTSNQAGNIVLETGDGYYDVYIENDDFSRDRGGLLSVRNSQGFSFYKRVIV</sequence>
<dbReference type="PANTHER" id="PTHR30619:SF1">
    <property type="entry name" value="RECOMBINATION PROTEIN 2"/>
    <property type="match status" value="1"/>
</dbReference>
<dbReference type="Gene3D" id="3.60.15.10">
    <property type="entry name" value="Ribonuclease Z/Hydroxyacylglutathione hydrolase-like"/>
    <property type="match status" value="1"/>
</dbReference>
<evidence type="ECO:0000313" key="1">
    <source>
        <dbReference type="EMBL" id="SIT51334.1"/>
    </source>
</evidence>
<accession>A0A1N7SWM6</accession>
<dbReference type="InterPro" id="IPR052159">
    <property type="entry name" value="Competence_DNA_uptake"/>
</dbReference>
<comment type="caution">
    <text evidence="1">The sequence shown here is derived from an EMBL/GenBank/DDBJ whole genome shotgun (WGS) entry which is preliminary data.</text>
</comment>
<proteinExistence type="predicted"/>
<dbReference type="OrthoDB" id="418728at2"/>
<evidence type="ECO:0000313" key="2">
    <source>
        <dbReference type="Proteomes" id="UP000195569"/>
    </source>
</evidence>
<reference evidence="1" key="1">
    <citation type="submission" date="2016-12" db="EMBL/GenBank/DDBJ databases">
        <authorList>
            <person name="Moulin L."/>
        </authorList>
    </citation>
    <scope>NUCLEOTIDE SEQUENCE [LARGE SCALE GENOMIC DNA]</scope>
    <source>
        <strain evidence="1">STM 7183</strain>
    </source>
</reference>
<organism evidence="1 2">
    <name type="scientific">Paraburkholderia piptadeniae</name>
    <dbReference type="NCBI Taxonomy" id="1701573"/>
    <lineage>
        <taxon>Bacteria</taxon>
        <taxon>Pseudomonadati</taxon>
        <taxon>Pseudomonadota</taxon>
        <taxon>Betaproteobacteria</taxon>
        <taxon>Burkholderiales</taxon>
        <taxon>Burkholderiaceae</taxon>
        <taxon>Paraburkholderia</taxon>
    </lineage>
</organism>
<keyword evidence="1" id="KW-0378">Hydrolase</keyword>
<dbReference type="RefSeq" id="WP_143811176.1">
    <property type="nucleotide sequence ID" value="NZ_CYGY02000115.1"/>
</dbReference>
<dbReference type="InterPro" id="IPR036866">
    <property type="entry name" value="RibonucZ/Hydroxyglut_hydro"/>
</dbReference>
<name>A0A1N7SWM6_9BURK</name>